<proteinExistence type="predicted"/>
<keyword evidence="1" id="KW-0812">Transmembrane</keyword>
<gene>
    <name evidence="3" type="ORF">F8D48_08865</name>
</gene>
<dbReference type="Pfam" id="PF13240">
    <property type="entry name" value="Zn_Ribbon_1"/>
    <property type="match status" value="1"/>
</dbReference>
<keyword evidence="1" id="KW-1133">Transmembrane helix</keyword>
<feature type="transmembrane region" description="Helical" evidence="1">
    <location>
        <begin position="48"/>
        <end position="70"/>
    </location>
</feature>
<protein>
    <submittedName>
        <fullName evidence="3">Zinc ribbon domain-containing protein</fullName>
    </submittedName>
</protein>
<evidence type="ECO:0000256" key="1">
    <source>
        <dbReference type="SAM" id="Phobius"/>
    </source>
</evidence>
<accession>A0A7C8BW29</accession>
<sequence length="333" mass="37593">MPFCHQCGSKLEEGAQFCPQCGKVQGHPQNAAPSEKNVPDTWWRKPQVWIGALAVVAMVTVAAISISAFVDAQSQESMAEEHEVSPWGGIQAMQRENPVYVNDFVEAEISWGDDVYSETYEKQLDEHGNVVGYSFTENESASDTTFVKMTYDDQGIATSCTCEGDIVWSQTVLERDDEGRPLRVERVKEGTDSTFFEFGYANDGQLSQYIIETGDEKEIYMIDERGRISSYWGSYWDDVRDGLSESSYTVSYKEDSDGKVVESTRINPVNINAEMVSYEYDQDGRLAVFKGYYDDAETCVERYSYAMIDDPSPMVELWSHVFNRSNPLSVPTL</sequence>
<comment type="caution">
    <text evidence="3">The sequence shown here is derived from an EMBL/GenBank/DDBJ whole genome shotgun (WGS) entry which is preliminary data.</text>
</comment>
<dbReference type="InterPro" id="IPR026870">
    <property type="entry name" value="Zinc_ribbon_dom"/>
</dbReference>
<organism evidence="3 4">
    <name type="scientific">Adlercreutzia muris</name>
    <dbReference type="NCBI Taxonomy" id="1796610"/>
    <lineage>
        <taxon>Bacteria</taxon>
        <taxon>Bacillati</taxon>
        <taxon>Actinomycetota</taxon>
        <taxon>Coriobacteriia</taxon>
        <taxon>Eggerthellales</taxon>
        <taxon>Eggerthellaceae</taxon>
        <taxon>Adlercreutzia</taxon>
    </lineage>
</organism>
<evidence type="ECO:0000313" key="4">
    <source>
        <dbReference type="Proteomes" id="UP000479639"/>
    </source>
</evidence>
<name>A0A7C8BW29_9ACTN</name>
<dbReference type="Gene3D" id="2.180.10.10">
    <property type="entry name" value="RHS repeat-associated core"/>
    <property type="match status" value="1"/>
</dbReference>
<feature type="domain" description="Zinc-ribbon" evidence="2">
    <location>
        <begin position="3"/>
        <end position="23"/>
    </location>
</feature>
<evidence type="ECO:0000259" key="2">
    <source>
        <dbReference type="Pfam" id="PF13240"/>
    </source>
</evidence>
<keyword evidence="1" id="KW-0472">Membrane</keyword>
<dbReference type="EMBL" id="WAJS01000028">
    <property type="protein sequence ID" value="KAB1643341.1"/>
    <property type="molecule type" value="Genomic_DNA"/>
</dbReference>
<evidence type="ECO:0000313" key="3">
    <source>
        <dbReference type="EMBL" id="KAB1643341.1"/>
    </source>
</evidence>
<dbReference type="RefSeq" id="WP_151431337.1">
    <property type="nucleotide sequence ID" value="NZ_JANJZI010000016.1"/>
</dbReference>
<dbReference type="AlphaFoldDB" id="A0A7C8BW29"/>
<dbReference type="Proteomes" id="UP000479639">
    <property type="component" value="Unassembled WGS sequence"/>
</dbReference>
<keyword evidence="4" id="KW-1185">Reference proteome</keyword>
<reference evidence="3 4" key="1">
    <citation type="submission" date="2019-09" db="EMBL/GenBank/DDBJ databases">
        <title>Whole genome shotgun sequencing (WGS) of Ellagibacter isourolithinifaciens DSM 104140(T) and Adlercreutzia muris DSM 29508(T).</title>
        <authorList>
            <person name="Stoll D.A."/>
            <person name="Danylec N."/>
            <person name="Huch M."/>
        </authorList>
    </citation>
    <scope>NUCLEOTIDE SEQUENCE [LARGE SCALE GENOMIC DNA]</scope>
    <source>
        <strain evidence="3 4">DSM 29508</strain>
    </source>
</reference>